<evidence type="ECO:0000256" key="7">
    <source>
        <dbReference type="ARBA" id="ARBA00022967"/>
    </source>
</evidence>
<keyword evidence="5" id="KW-0547">Nucleotide-binding</keyword>
<name>A0ABP8M6F7_9BACT</name>
<evidence type="ECO:0000256" key="6">
    <source>
        <dbReference type="ARBA" id="ARBA00022840"/>
    </source>
</evidence>
<evidence type="ECO:0000256" key="1">
    <source>
        <dbReference type="ARBA" id="ARBA00022448"/>
    </source>
</evidence>
<dbReference type="InterPro" id="IPR027417">
    <property type="entry name" value="P-loop_NTPase"/>
</dbReference>
<evidence type="ECO:0000313" key="10">
    <source>
        <dbReference type="EMBL" id="GAA4443671.1"/>
    </source>
</evidence>
<dbReference type="InterPro" id="IPR017871">
    <property type="entry name" value="ABC_transporter-like_CS"/>
</dbReference>
<dbReference type="Pfam" id="PF00005">
    <property type="entry name" value="ABC_tran"/>
    <property type="match status" value="2"/>
</dbReference>
<dbReference type="PANTHER" id="PTHR43790:SF3">
    <property type="entry name" value="D-ALLOSE IMPORT ATP-BINDING PROTEIN ALSA-RELATED"/>
    <property type="match status" value="1"/>
</dbReference>
<dbReference type="Gene3D" id="3.40.50.300">
    <property type="entry name" value="P-loop containing nucleotide triphosphate hydrolases"/>
    <property type="match status" value="2"/>
</dbReference>
<dbReference type="PANTHER" id="PTHR43790">
    <property type="entry name" value="CARBOHYDRATE TRANSPORT ATP-BINDING PROTEIN MG119-RELATED"/>
    <property type="match status" value="1"/>
</dbReference>
<dbReference type="SUPFAM" id="SSF52540">
    <property type="entry name" value="P-loop containing nucleoside triphosphate hydrolases"/>
    <property type="match status" value="2"/>
</dbReference>
<sequence>MTAPLLEIQGISKRFGPTIALNDVSLSVYGGEVLALIGENGAGKSTLLKTLSGAHRADAGSMSIDGKAYCPSGPHDARTRGVAMIYQELNLAPDLSVEDNILLGHRGTGGGLLLRSSQREKVAKILETVGLAGLDPKAIVGDQSVATQQLLEIARALASDARIILFDEPTSSLPQKDVARLFEIINTLKRSGYGIVYISHFLEEVREVADRYSVLRDGNNVGSGMIADISDDQIISLMVGRDVEDLYPVVPHTIGEAWVDVHALTGSPYPKQVNLSLRRGEIFGVAGLVGSGRTELLRSIFGLDVIDAGSVCVAGKKIKETIPARMKAGFGMLSEDRKREGLAQELSIIENTTLGSLTPYTRFGFLNLRRRSAVATELMKRVEVKAVSGHQQVSDLSGGNQQKVAIARILHQKADILLLDEPTKGIDVGTKAEIYRMMGELAAAGKTVVFVSSYLPELLSVCDRIGVMSRGELRETRDAKDWTEDEIMTAAISSDESLETTTV</sequence>
<reference evidence="11" key="1">
    <citation type="journal article" date="2019" name="Int. J. Syst. Evol. Microbiol.">
        <title>The Global Catalogue of Microorganisms (GCM) 10K type strain sequencing project: providing services to taxonomists for standard genome sequencing and annotation.</title>
        <authorList>
            <consortium name="The Broad Institute Genomics Platform"/>
            <consortium name="The Broad Institute Genome Sequencing Center for Infectious Disease"/>
            <person name="Wu L."/>
            <person name="Ma J."/>
        </authorList>
    </citation>
    <scope>NUCLEOTIDE SEQUENCE [LARGE SCALE GENOMIC DNA]</scope>
    <source>
        <strain evidence="11">JCM 17759</strain>
    </source>
</reference>
<dbReference type="SMART" id="SM00382">
    <property type="entry name" value="AAA"/>
    <property type="match status" value="2"/>
</dbReference>
<dbReference type="InterPro" id="IPR050107">
    <property type="entry name" value="ABC_carbohydrate_import_ATPase"/>
</dbReference>
<keyword evidence="8" id="KW-0472">Membrane</keyword>
<comment type="caution">
    <text evidence="10">The sequence shown here is derived from an EMBL/GenBank/DDBJ whole genome shotgun (WGS) entry which is preliminary data.</text>
</comment>
<evidence type="ECO:0000256" key="3">
    <source>
        <dbReference type="ARBA" id="ARBA00022597"/>
    </source>
</evidence>
<protein>
    <submittedName>
        <fullName evidence="10">Sugar ABC transporter ATP-binding protein</fullName>
    </submittedName>
</protein>
<dbReference type="InterPro" id="IPR003593">
    <property type="entry name" value="AAA+_ATPase"/>
</dbReference>
<proteinExistence type="predicted"/>
<keyword evidence="3" id="KW-0762">Sugar transport</keyword>
<organism evidence="10 11">
    <name type="scientific">Novipirellula rosea</name>
    <dbReference type="NCBI Taxonomy" id="1031540"/>
    <lineage>
        <taxon>Bacteria</taxon>
        <taxon>Pseudomonadati</taxon>
        <taxon>Planctomycetota</taxon>
        <taxon>Planctomycetia</taxon>
        <taxon>Pirellulales</taxon>
        <taxon>Pirellulaceae</taxon>
        <taxon>Novipirellula</taxon>
    </lineage>
</organism>
<dbReference type="CDD" id="cd03215">
    <property type="entry name" value="ABC_Carb_Monos_II"/>
    <property type="match status" value="1"/>
</dbReference>
<keyword evidence="1" id="KW-0813">Transport</keyword>
<keyword evidence="6 10" id="KW-0067">ATP-binding</keyword>
<feature type="domain" description="ABC transporter" evidence="9">
    <location>
        <begin position="241"/>
        <end position="495"/>
    </location>
</feature>
<dbReference type="PROSITE" id="PS50893">
    <property type="entry name" value="ABC_TRANSPORTER_2"/>
    <property type="match status" value="2"/>
</dbReference>
<dbReference type="GO" id="GO:0005524">
    <property type="term" value="F:ATP binding"/>
    <property type="evidence" value="ECO:0007669"/>
    <property type="project" value="UniProtKB-KW"/>
</dbReference>
<evidence type="ECO:0000256" key="5">
    <source>
        <dbReference type="ARBA" id="ARBA00022741"/>
    </source>
</evidence>
<keyword evidence="7" id="KW-1278">Translocase</keyword>
<dbReference type="PROSITE" id="PS00211">
    <property type="entry name" value="ABC_TRANSPORTER_1"/>
    <property type="match status" value="1"/>
</dbReference>
<evidence type="ECO:0000256" key="4">
    <source>
        <dbReference type="ARBA" id="ARBA00022737"/>
    </source>
</evidence>
<evidence type="ECO:0000259" key="9">
    <source>
        <dbReference type="PROSITE" id="PS50893"/>
    </source>
</evidence>
<accession>A0ABP8M6F7</accession>
<dbReference type="RefSeq" id="WP_345318415.1">
    <property type="nucleotide sequence ID" value="NZ_BAABGA010000005.1"/>
</dbReference>
<keyword evidence="11" id="KW-1185">Reference proteome</keyword>
<dbReference type="Proteomes" id="UP001500840">
    <property type="component" value="Unassembled WGS sequence"/>
</dbReference>
<keyword evidence="2" id="KW-1003">Cell membrane</keyword>
<gene>
    <name evidence="10" type="ORF">GCM10023156_01090</name>
</gene>
<keyword evidence="4" id="KW-0677">Repeat</keyword>
<feature type="domain" description="ABC transporter" evidence="9">
    <location>
        <begin position="6"/>
        <end position="242"/>
    </location>
</feature>
<dbReference type="CDD" id="cd03216">
    <property type="entry name" value="ABC_Carb_Monos_I"/>
    <property type="match status" value="1"/>
</dbReference>
<evidence type="ECO:0000256" key="8">
    <source>
        <dbReference type="ARBA" id="ARBA00023136"/>
    </source>
</evidence>
<evidence type="ECO:0000256" key="2">
    <source>
        <dbReference type="ARBA" id="ARBA00022475"/>
    </source>
</evidence>
<dbReference type="InterPro" id="IPR003439">
    <property type="entry name" value="ABC_transporter-like_ATP-bd"/>
</dbReference>
<evidence type="ECO:0000313" key="11">
    <source>
        <dbReference type="Proteomes" id="UP001500840"/>
    </source>
</evidence>
<dbReference type="EMBL" id="BAABGA010000005">
    <property type="protein sequence ID" value="GAA4443671.1"/>
    <property type="molecule type" value="Genomic_DNA"/>
</dbReference>